<keyword evidence="1" id="KW-0472">Membrane</keyword>
<keyword evidence="1" id="KW-0812">Transmembrane</keyword>
<gene>
    <name evidence="2" type="ORF">EJC50_20005</name>
</gene>
<accession>A0A3S9A7L9</accession>
<evidence type="ECO:0000313" key="2">
    <source>
        <dbReference type="EMBL" id="AZN41703.1"/>
    </source>
</evidence>
<reference evidence="3" key="1">
    <citation type="submission" date="2018-12" db="EMBL/GenBank/DDBJ databases">
        <title>Genome sequence of Peanibacillus sp.</title>
        <authorList>
            <person name="Subramani G."/>
            <person name="Srinivasan S."/>
            <person name="Kim M.K."/>
        </authorList>
    </citation>
    <scope>NUCLEOTIDE SEQUENCE [LARGE SCALE GENOMIC DNA]</scope>
    <source>
        <strain evidence="3">18JY67-1</strain>
    </source>
</reference>
<proteinExistence type="predicted"/>
<keyword evidence="1" id="KW-1133">Transmembrane helix</keyword>
<feature type="transmembrane region" description="Helical" evidence="1">
    <location>
        <begin position="40"/>
        <end position="57"/>
    </location>
</feature>
<evidence type="ECO:0000256" key="1">
    <source>
        <dbReference type="SAM" id="Phobius"/>
    </source>
</evidence>
<dbReference type="EMBL" id="CP034437">
    <property type="protein sequence ID" value="AZN41703.1"/>
    <property type="molecule type" value="Genomic_DNA"/>
</dbReference>
<organism evidence="2 3">
    <name type="scientific">Paenibacillus albus</name>
    <dbReference type="NCBI Taxonomy" id="2495582"/>
    <lineage>
        <taxon>Bacteria</taxon>
        <taxon>Bacillati</taxon>
        <taxon>Bacillota</taxon>
        <taxon>Bacilli</taxon>
        <taxon>Bacillales</taxon>
        <taxon>Paenibacillaceae</taxon>
        <taxon>Paenibacillus</taxon>
    </lineage>
</organism>
<feature type="transmembrane region" description="Helical" evidence="1">
    <location>
        <begin position="12"/>
        <end position="28"/>
    </location>
</feature>
<evidence type="ECO:0000313" key="3">
    <source>
        <dbReference type="Proteomes" id="UP000272528"/>
    </source>
</evidence>
<dbReference type="RefSeq" id="WP_126017409.1">
    <property type="nucleotide sequence ID" value="NZ_CP034437.1"/>
</dbReference>
<sequence>MTNYFHKHIENISFLSPLLFLILSLWLFDKTIKNKNHLKTIRLICKIIAVISFLIIYSKREFNIYKTDGYQKVISDLLEMSFFIFTGKYAMEIEAALNNTIKRLFKRNKL</sequence>
<dbReference type="Proteomes" id="UP000272528">
    <property type="component" value="Chromosome"/>
</dbReference>
<name>A0A3S9A7L9_9BACL</name>
<protein>
    <submittedName>
        <fullName evidence="2">Uncharacterized protein</fullName>
    </submittedName>
</protein>
<dbReference type="AlphaFoldDB" id="A0A3S9A7L9"/>
<dbReference type="KEGG" id="palb:EJC50_20005"/>
<keyword evidence="3" id="KW-1185">Reference proteome</keyword>